<keyword evidence="2" id="KW-1185">Reference proteome</keyword>
<organism evidence="1 2">
    <name type="scientific">Melastoma candidum</name>
    <dbReference type="NCBI Taxonomy" id="119954"/>
    <lineage>
        <taxon>Eukaryota</taxon>
        <taxon>Viridiplantae</taxon>
        <taxon>Streptophyta</taxon>
        <taxon>Embryophyta</taxon>
        <taxon>Tracheophyta</taxon>
        <taxon>Spermatophyta</taxon>
        <taxon>Magnoliopsida</taxon>
        <taxon>eudicotyledons</taxon>
        <taxon>Gunneridae</taxon>
        <taxon>Pentapetalae</taxon>
        <taxon>rosids</taxon>
        <taxon>malvids</taxon>
        <taxon>Myrtales</taxon>
        <taxon>Melastomataceae</taxon>
        <taxon>Melastomatoideae</taxon>
        <taxon>Melastomateae</taxon>
        <taxon>Melastoma</taxon>
    </lineage>
</organism>
<sequence>MDLTLRHKTWDWQEENGVGMAANFDTSQCIWDEVTRDVEDLFYMFDETTPVKACTGLTYEMMGNAIVGETSKDIGDFSSLQVKRRRMLQFDSHAADPSLRCDKLSSAFLKSAGYETNDTSKEVCSELSSWISAETADDFPDGWLSQCLNDPDINFSPDDINNIEDNDVHIDVSEYWDQPNCENMSIQPQVVRTPQKIVFKGRKSYIRTPSKLATSIAYPFGFIKPCGVRGDVTLKDINQRIRTPPPPKTKNIAENTSPAYPTSAFSGKPVVGKTKIRTEGGKGSITIMRTKG</sequence>
<dbReference type="EMBL" id="CM042886">
    <property type="protein sequence ID" value="KAI4340312.1"/>
    <property type="molecule type" value="Genomic_DNA"/>
</dbReference>
<proteinExistence type="predicted"/>
<reference evidence="2" key="1">
    <citation type="journal article" date="2023" name="Front. Plant Sci.">
        <title>Chromosomal-level genome assembly of Melastoma candidum provides insights into trichome evolution.</title>
        <authorList>
            <person name="Zhong Y."/>
            <person name="Wu W."/>
            <person name="Sun C."/>
            <person name="Zou P."/>
            <person name="Liu Y."/>
            <person name="Dai S."/>
            <person name="Zhou R."/>
        </authorList>
    </citation>
    <scope>NUCLEOTIDE SEQUENCE [LARGE SCALE GENOMIC DNA]</scope>
</reference>
<protein>
    <submittedName>
        <fullName evidence="1">Uncharacterized protein</fullName>
    </submittedName>
</protein>
<name>A0ACB9NVH5_9MYRT</name>
<comment type="caution">
    <text evidence="1">The sequence shown here is derived from an EMBL/GenBank/DDBJ whole genome shotgun (WGS) entry which is preliminary data.</text>
</comment>
<dbReference type="Proteomes" id="UP001057402">
    <property type="component" value="Chromosome 7"/>
</dbReference>
<evidence type="ECO:0000313" key="2">
    <source>
        <dbReference type="Proteomes" id="UP001057402"/>
    </source>
</evidence>
<gene>
    <name evidence="1" type="ORF">MLD38_025162</name>
</gene>
<accession>A0ACB9NVH5</accession>
<evidence type="ECO:0000313" key="1">
    <source>
        <dbReference type="EMBL" id="KAI4340312.1"/>
    </source>
</evidence>